<keyword evidence="3" id="KW-1185">Reference proteome</keyword>
<dbReference type="Gene3D" id="3.90.226.10">
    <property type="entry name" value="2-enoyl-CoA Hydratase, Chain A, domain 1"/>
    <property type="match status" value="1"/>
</dbReference>
<dbReference type="Proteomes" id="UP000186132">
    <property type="component" value="Unassembled WGS sequence"/>
</dbReference>
<dbReference type="EMBL" id="FQVU01000006">
    <property type="protein sequence ID" value="SHH47923.1"/>
    <property type="molecule type" value="Genomic_DNA"/>
</dbReference>
<organism evidence="2 3">
    <name type="scientific">Jatrophihabitans endophyticus</name>
    <dbReference type="NCBI Taxonomy" id="1206085"/>
    <lineage>
        <taxon>Bacteria</taxon>
        <taxon>Bacillati</taxon>
        <taxon>Actinomycetota</taxon>
        <taxon>Actinomycetes</taxon>
        <taxon>Jatrophihabitantales</taxon>
        <taxon>Jatrophihabitantaceae</taxon>
        <taxon>Jatrophihabitans</taxon>
    </lineage>
</organism>
<comment type="similarity">
    <text evidence="1">Belongs to the enoyl-CoA hydratase/isomerase family.</text>
</comment>
<accession>A0A1M5TC55</accession>
<dbReference type="InterPro" id="IPR001753">
    <property type="entry name" value="Enoyl-CoA_hydra/iso"/>
</dbReference>
<dbReference type="InterPro" id="IPR029045">
    <property type="entry name" value="ClpP/crotonase-like_dom_sf"/>
</dbReference>
<dbReference type="OrthoDB" id="9777711at2"/>
<dbReference type="AlphaFoldDB" id="A0A1M5TC55"/>
<dbReference type="Pfam" id="PF00378">
    <property type="entry name" value="ECH_1"/>
    <property type="match status" value="1"/>
</dbReference>
<dbReference type="Gene3D" id="1.10.12.10">
    <property type="entry name" value="Lyase 2-enoyl-coa Hydratase, Chain A, domain 2"/>
    <property type="match status" value="1"/>
</dbReference>
<gene>
    <name evidence="2" type="ORF">SAMN05443575_3957</name>
</gene>
<dbReference type="PANTHER" id="PTHR43459:SF1">
    <property type="entry name" value="EG:BACN32G11.4 PROTEIN"/>
    <property type="match status" value="1"/>
</dbReference>
<name>A0A1M5TC55_9ACTN</name>
<evidence type="ECO:0000313" key="3">
    <source>
        <dbReference type="Proteomes" id="UP000186132"/>
    </source>
</evidence>
<reference evidence="2 3" key="1">
    <citation type="submission" date="2016-11" db="EMBL/GenBank/DDBJ databases">
        <authorList>
            <person name="Jaros S."/>
            <person name="Januszkiewicz K."/>
            <person name="Wedrychowicz H."/>
        </authorList>
    </citation>
    <scope>NUCLEOTIDE SEQUENCE [LARGE SCALE GENOMIC DNA]</scope>
    <source>
        <strain evidence="2 3">DSM 45627</strain>
    </source>
</reference>
<evidence type="ECO:0000256" key="1">
    <source>
        <dbReference type="ARBA" id="ARBA00005254"/>
    </source>
</evidence>
<dbReference type="GO" id="GO:0003824">
    <property type="term" value="F:catalytic activity"/>
    <property type="evidence" value="ECO:0007669"/>
    <property type="project" value="UniProtKB-ARBA"/>
</dbReference>
<proteinExistence type="inferred from homology"/>
<dbReference type="SUPFAM" id="SSF52096">
    <property type="entry name" value="ClpP/crotonase"/>
    <property type="match status" value="1"/>
</dbReference>
<sequence length="266" mass="27292">MTDATSDVLLVHRSEGVATLTLNRPESMNSLSVALKEALLAAVREASADPAVRAVVLAGNGRGFCVGQDLREHVALLESGDPAPLNTVAEHYNPLILALARMPKPVVAAVNGMAAGAGAGLAFAADFRIAAQGAGFLLAFANVGLSLDSGVSWTLPRLIGSARATALALLAEPITAEAALAMGLVNAVVDDERVGDAAHELAARLAAGPTAAYAAIKQSIAYGADHDLEASLAMEDHLQARMGATEDHRNATTAFVGKQRPTFTGR</sequence>
<dbReference type="RefSeq" id="WP_073392146.1">
    <property type="nucleotide sequence ID" value="NZ_FQVU01000006.1"/>
</dbReference>
<dbReference type="CDD" id="cd06558">
    <property type="entry name" value="crotonase-like"/>
    <property type="match status" value="1"/>
</dbReference>
<evidence type="ECO:0000313" key="2">
    <source>
        <dbReference type="EMBL" id="SHH47923.1"/>
    </source>
</evidence>
<protein>
    <submittedName>
        <fullName evidence="2">Enoyl-CoA hydratase</fullName>
    </submittedName>
</protein>
<dbReference type="STRING" id="1206085.SAMN05443575_3957"/>
<dbReference type="PANTHER" id="PTHR43459">
    <property type="entry name" value="ENOYL-COA HYDRATASE"/>
    <property type="match status" value="1"/>
</dbReference>
<dbReference type="InterPro" id="IPR014748">
    <property type="entry name" value="Enoyl-CoA_hydra_C"/>
</dbReference>